<comment type="caution">
    <text evidence="1">The sequence shown here is derived from an EMBL/GenBank/DDBJ whole genome shotgun (WGS) entry which is preliminary data.</text>
</comment>
<organism evidence="1 2">
    <name type="scientific">Portunus trituberculatus</name>
    <name type="common">Swimming crab</name>
    <name type="synonym">Neptunus trituberculatus</name>
    <dbReference type="NCBI Taxonomy" id="210409"/>
    <lineage>
        <taxon>Eukaryota</taxon>
        <taxon>Metazoa</taxon>
        <taxon>Ecdysozoa</taxon>
        <taxon>Arthropoda</taxon>
        <taxon>Crustacea</taxon>
        <taxon>Multicrustacea</taxon>
        <taxon>Malacostraca</taxon>
        <taxon>Eumalacostraca</taxon>
        <taxon>Eucarida</taxon>
        <taxon>Decapoda</taxon>
        <taxon>Pleocyemata</taxon>
        <taxon>Brachyura</taxon>
        <taxon>Eubrachyura</taxon>
        <taxon>Portunoidea</taxon>
        <taxon>Portunidae</taxon>
        <taxon>Portuninae</taxon>
        <taxon>Portunus</taxon>
    </lineage>
</organism>
<gene>
    <name evidence="1" type="ORF">E2C01_030733</name>
</gene>
<keyword evidence="2" id="KW-1185">Reference proteome</keyword>
<sequence>MFHGLRDSPTPRVEGSRDRCRRCKLILSMVWLRRRRVMADVPCAPSLDSVLPDAVAQISPNLSALLAVIF</sequence>
<dbReference type="EMBL" id="VSRR010003729">
    <property type="protein sequence ID" value="MPC37259.1"/>
    <property type="molecule type" value="Genomic_DNA"/>
</dbReference>
<proteinExistence type="predicted"/>
<evidence type="ECO:0000313" key="1">
    <source>
        <dbReference type="EMBL" id="MPC37259.1"/>
    </source>
</evidence>
<accession>A0A5B7EW55</accession>
<name>A0A5B7EW55_PORTR</name>
<evidence type="ECO:0000313" key="2">
    <source>
        <dbReference type="Proteomes" id="UP000324222"/>
    </source>
</evidence>
<dbReference type="Proteomes" id="UP000324222">
    <property type="component" value="Unassembled WGS sequence"/>
</dbReference>
<reference evidence="1 2" key="1">
    <citation type="submission" date="2019-05" db="EMBL/GenBank/DDBJ databases">
        <title>Another draft genome of Portunus trituberculatus and its Hox gene families provides insights of decapod evolution.</title>
        <authorList>
            <person name="Jeong J.-H."/>
            <person name="Song I."/>
            <person name="Kim S."/>
            <person name="Choi T."/>
            <person name="Kim D."/>
            <person name="Ryu S."/>
            <person name="Kim W."/>
        </authorList>
    </citation>
    <scope>NUCLEOTIDE SEQUENCE [LARGE SCALE GENOMIC DNA]</scope>
    <source>
        <tissue evidence="1">Muscle</tissue>
    </source>
</reference>
<protein>
    <submittedName>
        <fullName evidence="1">Uncharacterized protein</fullName>
    </submittedName>
</protein>
<dbReference type="AlphaFoldDB" id="A0A5B7EW55"/>